<dbReference type="Proteomes" id="UP000321393">
    <property type="component" value="Unassembled WGS sequence"/>
</dbReference>
<dbReference type="EMBL" id="SSTD01018505">
    <property type="protein sequence ID" value="TYJ97965.1"/>
    <property type="molecule type" value="Genomic_DNA"/>
</dbReference>
<evidence type="ECO:0000313" key="3">
    <source>
        <dbReference type="EMBL" id="TYJ97965.1"/>
    </source>
</evidence>
<evidence type="ECO:0000256" key="1">
    <source>
        <dbReference type="SAM" id="MobiDB-lite"/>
    </source>
</evidence>
<proteinExistence type="predicted"/>
<dbReference type="EMBL" id="SSTE01011134">
    <property type="protein sequence ID" value="KAA0051642.1"/>
    <property type="molecule type" value="Genomic_DNA"/>
</dbReference>
<feature type="region of interest" description="Disordered" evidence="1">
    <location>
        <begin position="82"/>
        <end position="117"/>
    </location>
</feature>
<sequence>MMAPFISSNPPEINHCIYSKTNLLLAFKEGPEKSDWVSFLSTITPKVEVEAKTRPTFLPNNSLEYRLSPPIDYHKRSYAKAVTEGRTNASNGSSDSSDSNASSDSSYSSGKSSPEFSSHVSLENTVVIVRRFFHDDWQKILHNLRKQTEEAFTYTAFHAEKALVYFNSIVPANLLCQNKG</sequence>
<organism evidence="2 4">
    <name type="scientific">Cucumis melo var. makuwa</name>
    <name type="common">Oriental melon</name>
    <dbReference type="NCBI Taxonomy" id="1194695"/>
    <lineage>
        <taxon>Eukaryota</taxon>
        <taxon>Viridiplantae</taxon>
        <taxon>Streptophyta</taxon>
        <taxon>Embryophyta</taxon>
        <taxon>Tracheophyta</taxon>
        <taxon>Spermatophyta</taxon>
        <taxon>Magnoliopsida</taxon>
        <taxon>eudicotyledons</taxon>
        <taxon>Gunneridae</taxon>
        <taxon>Pentapetalae</taxon>
        <taxon>rosids</taxon>
        <taxon>fabids</taxon>
        <taxon>Cucurbitales</taxon>
        <taxon>Cucurbitaceae</taxon>
        <taxon>Benincaseae</taxon>
        <taxon>Cucumis</taxon>
    </lineage>
</organism>
<comment type="caution">
    <text evidence="2">The sequence shown here is derived from an EMBL/GenBank/DDBJ whole genome shotgun (WGS) entry which is preliminary data.</text>
</comment>
<dbReference type="AlphaFoldDB" id="A0A5A7U7B8"/>
<evidence type="ECO:0000313" key="2">
    <source>
        <dbReference type="EMBL" id="KAA0051642.1"/>
    </source>
</evidence>
<accession>A0A5A7U7B8</accession>
<protein>
    <submittedName>
        <fullName evidence="2">Uncharacterized protein</fullName>
    </submittedName>
</protein>
<reference evidence="4 5" key="1">
    <citation type="submission" date="2019-08" db="EMBL/GenBank/DDBJ databases">
        <title>Draft genome sequences of two oriental melons (Cucumis melo L. var makuwa).</title>
        <authorList>
            <person name="Kwon S.-Y."/>
        </authorList>
    </citation>
    <scope>NUCLEOTIDE SEQUENCE [LARGE SCALE GENOMIC DNA]</scope>
    <source>
        <strain evidence="5">cv. Chang Bougi</strain>
        <strain evidence="4">cv. SW 3</strain>
        <tissue evidence="2">Leaf</tissue>
    </source>
</reference>
<feature type="compositionally biased region" description="Low complexity" evidence="1">
    <location>
        <begin position="93"/>
        <end position="117"/>
    </location>
</feature>
<gene>
    <name evidence="3" type="ORF">E5676_scaffold234G00690</name>
    <name evidence="2" type="ORF">E6C27_scaffold60G00070</name>
</gene>
<evidence type="ECO:0000313" key="4">
    <source>
        <dbReference type="Proteomes" id="UP000321393"/>
    </source>
</evidence>
<dbReference type="Proteomes" id="UP000321947">
    <property type="component" value="Unassembled WGS sequence"/>
</dbReference>
<name>A0A5A7U7B8_CUCMM</name>
<evidence type="ECO:0000313" key="5">
    <source>
        <dbReference type="Proteomes" id="UP000321947"/>
    </source>
</evidence>